<dbReference type="Proteomes" id="UP000054097">
    <property type="component" value="Unassembled WGS sequence"/>
</dbReference>
<protein>
    <submittedName>
        <fullName evidence="1">Uncharacterized protein</fullName>
    </submittedName>
</protein>
<evidence type="ECO:0000313" key="1">
    <source>
        <dbReference type="EMBL" id="KIM30993.1"/>
    </source>
</evidence>
<reference evidence="1 2" key="1">
    <citation type="submission" date="2014-04" db="EMBL/GenBank/DDBJ databases">
        <authorList>
            <consortium name="DOE Joint Genome Institute"/>
            <person name="Kuo A."/>
            <person name="Zuccaro A."/>
            <person name="Kohler A."/>
            <person name="Nagy L.G."/>
            <person name="Floudas D."/>
            <person name="Copeland A."/>
            <person name="Barry K.W."/>
            <person name="Cichocki N."/>
            <person name="Veneault-Fourrey C."/>
            <person name="LaButti K."/>
            <person name="Lindquist E.A."/>
            <person name="Lipzen A."/>
            <person name="Lundell T."/>
            <person name="Morin E."/>
            <person name="Murat C."/>
            <person name="Sun H."/>
            <person name="Tunlid A."/>
            <person name="Henrissat B."/>
            <person name="Grigoriev I.V."/>
            <person name="Hibbett D.S."/>
            <person name="Martin F."/>
            <person name="Nordberg H.P."/>
            <person name="Cantor M.N."/>
            <person name="Hua S.X."/>
        </authorList>
    </citation>
    <scope>NUCLEOTIDE SEQUENCE [LARGE SCALE GENOMIC DNA]</scope>
    <source>
        <strain evidence="1 2">MAFF 305830</strain>
    </source>
</reference>
<accession>A0A0C2WY17</accession>
<reference evidence="2" key="2">
    <citation type="submission" date="2015-01" db="EMBL/GenBank/DDBJ databases">
        <title>Evolutionary Origins and Diversification of the Mycorrhizal Mutualists.</title>
        <authorList>
            <consortium name="DOE Joint Genome Institute"/>
            <consortium name="Mycorrhizal Genomics Consortium"/>
            <person name="Kohler A."/>
            <person name="Kuo A."/>
            <person name="Nagy L.G."/>
            <person name="Floudas D."/>
            <person name="Copeland A."/>
            <person name="Barry K.W."/>
            <person name="Cichocki N."/>
            <person name="Veneault-Fourrey C."/>
            <person name="LaButti K."/>
            <person name="Lindquist E.A."/>
            <person name="Lipzen A."/>
            <person name="Lundell T."/>
            <person name="Morin E."/>
            <person name="Murat C."/>
            <person name="Riley R."/>
            <person name="Ohm R."/>
            <person name="Sun H."/>
            <person name="Tunlid A."/>
            <person name="Henrissat B."/>
            <person name="Grigoriev I.V."/>
            <person name="Hibbett D.S."/>
            <person name="Martin F."/>
        </authorList>
    </citation>
    <scope>NUCLEOTIDE SEQUENCE [LARGE SCALE GENOMIC DNA]</scope>
    <source>
        <strain evidence="2">MAFF 305830</strain>
    </source>
</reference>
<organism evidence="1 2">
    <name type="scientific">Serendipita vermifera MAFF 305830</name>
    <dbReference type="NCBI Taxonomy" id="933852"/>
    <lineage>
        <taxon>Eukaryota</taxon>
        <taxon>Fungi</taxon>
        <taxon>Dikarya</taxon>
        <taxon>Basidiomycota</taxon>
        <taxon>Agaricomycotina</taxon>
        <taxon>Agaricomycetes</taxon>
        <taxon>Sebacinales</taxon>
        <taxon>Serendipitaceae</taxon>
        <taxon>Serendipita</taxon>
    </lineage>
</organism>
<dbReference type="EMBL" id="KN824283">
    <property type="protein sequence ID" value="KIM30993.1"/>
    <property type="molecule type" value="Genomic_DNA"/>
</dbReference>
<name>A0A0C2WY17_SERVB</name>
<proteinExistence type="predicted"/>
<evidence type="ECO:0000313" key="2">
    <source>
        <dbReference type="Proteomes" id="UP000054097"/>
    </source>
</evidence>
<sequence>MVLLKVDCVRSSITQLASQQTDRCCVSRPLIRQHILNQQEFPIPALPHFSQFSHRITVCAELIYSLNYSKTLRITAFRFICPFAPPELLVDHKDARTRQCLLSPSIRILASINNFLCQHLCDNNIGGTAEYLRVLGYITQEGGHALVLQSPLFFLSCTHLLLFFRPGASVRVFLLRMSL</sequence>
<dbReference type="AlphaFoldDB" id="A0A0C2WY17"/>
<keyword evidence="2" id="KW-1185">Reference proteome</keyword>
<gene>
    <name evidence="1" type="ORF">M408DRAFT_273856</name>
</gene>
<dbReference type="HOGENOM" id="CLU_1504346_0_0_1"/>